<dbReference type="Pfam" id="PF07920">
    <property type="entry name" value="DUF1684"/>
    <property type="match status" value="1"/>
</dbReference>
<organism evidence="1">
    <name type="scientific">Caldithrix abyssi</name>
    <dbReference type="NCBI Taxonomy" id="187145"/>
    <lineage>
        <taxon>Bacteria</taxon>
        <taxon>Pseudomonadati</taxon>
        <taxon>Calditrichota</taxon>
        <taxon>Calditrichia</taxon>
        <taxon>Calditrichales</taxon>
        <taxon>Calditrichaceae</taxon>
        <taxon>Caldithrix</taxon>
    </lineage>
</organism>
<dbReference type="PROSITE" id="PS51257">
    <property type="entry name" value="PROKAR_LIPOPROTEIN"/>
    <property type="match status" value="1"/>
</dbReference>
<reference evidence="1" key="1">
    <citation type="journal article" date="2020" name="mSystems">
        <title>Genome- and Community-Level Interaction Insights into Carbon Utilization and Element Cycling Functions of Hydrothermarchaeota in Hydrothermal Sediment.</title>
        <authorList>
            <person name="Zhou Z."/>
            <person name="Liu Y."/>
            <person name="Xu W."/>
            <person name="Pan J."/>
            <person name="Luo Z.H."/>
            <person name="Li M."/>
        </authorList>
    </citation>
    <scope>NUCLEOTIDE SEQUENCE [LARGE SCALE GENOMIC DNA]</scope>
    <source>
        <strain evidence="1">HyVt-456</strain>
    </source>
</reference>
<dbReference type="EMBL" id="DRLD01000161">
    <property type="protein sequence ID" value="HED10182.1"/>
    <property type="molecule type" value="Genomic_DNA"/>
</dbReference>
<accession>A0A7V1PUB5</accession>
<gene>
    <name evidence="1" type="ORF">ENJ10_05810</name>
</gene>
<proteinExistence type="predicted"/>
<dbReference type="PANTHER" id="PTHR41913:SF1">
    <property type="entry name" value="DUF1684 DOMAIN-CONTAINING PROTEIN"/>
    <property type="match status" value="1"/>
</dbReference>
<sequence>MRSLRIVLSVMIFGVSIACQKQEFDEKSYLAGIEEWHKNRITSLTQADSWLSLEGLFWLETGENRFGSAGDNDLIFPAAMPAHIGRFLFKDSLVTVEIDPRVTVHMGDKPVREASLRPDVSGTPDILKWETYSWYVIKREDRYGIRLKNSASRVLKDFKGIKRFPVDLKWRVRARLVPHESSKALSVPNVLGQIVEEPSPGKLVFTLEGREFSLDPIAAEGDKEYFIIFGDNTNGESTYGAGRFLTAPLVNEQGVTWIDFNRAYNPPCVFTPYATCPLPPSQNKLDIAIAAGEKVWGEH</sequence>
<dbReference type="PANTHER" id="PTHR41913">
    <property type="entry name" value="DUF1684 DOMAIN-CONTAINING PROTEIN"/>
    <property type="match status" value="1"/>
</dbReference>
<protein>
    <submittedName>
        <fullName evidence="1">DUF1684 domain-containing protein</fullName>
    </submittedName>
</protein>
<dbReference type="AlphaFoldDB" id="A0A7V1PUB5"/>
<evidence type="ECO:0000313" key="1">
    <source>
        <dbReference type="EMBL" id="HED10182.1"/>
    </source>
</evidence>
<dbReference type="Proteomes" id="UP000886005">
    <property type="component" value="Unassembled WGS sequence"/>
</dbReference>
<name>A0A7V1PUB5_CALAY</name>
<dbReference type="InterPro" id="IPR012467">
    <property type="entry name" value="DUF1684"/>
</dbReference>
<comment type="caution">
    <text evidence="1">The sequence shown here is derived from an EMBL/GenBank/DDBJ whole genome shotgun (WGS) entry which is preliminary data.</text>
</comment>